<gene>
    <name evidence="3" type="ORF">DVA86_33460</name>
</gene>
<keyword evidence="2" id="KW-0472">Membrane</keyword>
<feature type="transmembrane region" description="Helical" evidence="2">
    <location>
        <begin position="299"/>
        <end position="318"/>
    </location>
</feature>
<evidence type="ECO:0000256" key="1">
    <source>
        <dbReference type="SAM" id="MobiDB-lite"/>
    </source>
</evidence>
<keyword evidence="4" id="KW-1185">Reference proteome</keyword>
<evidence type="ECO:0000313" key="3">
    <source>
        <dbReference type="EMBL" id="AXK36739.1"/>
    </source>
</evidence>
<keyword evidence="2" id="KW-0812">Transmembrane</keyword>
<proteinExistence type="predicted"/>
<feature type="region of interest" description="Disordered" evidence="1">
    <location>
        <begin position="206"/>
        <end position="297"/>
    </location>
</feature>
<dbReference type="NCBIfam" id="NF041528">
    <property type="entry name" value="strep_LAETG"/>
    <property type="match status" value="1"/>
</dbReference>
<dbReference type="NCBIfam" id="TIGR01167">
    <property type="entry name" value="LPXTG_anchor"/>
    <property type="match status" value="1"/>
</dbReference>
<feature type="region of interest" description="Disordered" evidence="1">
    <location>
        <begin position="1"/>
        <end position="20"/>
    </location>
</feature>
<dbReference type="AlphaFoldDB" id="A0A345XYM3"/>
<feature type="compositionally biased region" description="Low complexity" evidence="1">
    <location>
        <begin position="75"/>
        <end position="84"/>
    </location>
</feature>
<dbReference type="EMBL" id="CP031320">
    <property type="protein sequence ID" value="AXK36739.1"/>
    <property type="molecule type" value="Genomic_DNA"/>
</dbReference>
<keyword evidence="2" id="KW-1133">Transmembrane helix</keyword>
<organism evidence="3 4">
    <name type="scientific">Streptomyces armeniacus</name>
    <dbReference type="NCBI Taxonomy" id="83291"/>
    <lineage>
        <taxon>Bacteria</taxon>
        <taxon>Bacillati</taxon>
        <taxon>Actinomycetota</taxon>
        <taxon>Actinomycetes</taxon>
        <taxon>Kitasatosporales</taxon>
        <taxon>Streptomycetaceae</taxon>
        <taxon>Streptomyces</taxon>
    </lineage>
</organism>
<dbReference type="Proteomes" id="UP000254425">
    <property type="component" value="Chromosome"/>
</dbReference>
<reference evidence="3 4" key="1">
    <citation type="submission" date="2018-07" db="EMBL/GenBank/DDBJ databases">
        <title>Draft genome of the type strain Streptomyces armeniacus ATCC 15676.</title>
        <authorList>
            <person name="Labana P."/>
            <person name="Gosse J.T."/>
            <person name="Boddy C.N."/>
        </authorList>
    </citation>
    <scope>NUCLEOTIDE SEQUENCE [LARGE SCALE GENOMIC DNA]</scope>
    <source>
        <strain evidence="3 4">ATCC 15676</strain>
    </source>
</reference>
<name>A0A345XYM3_9ACTN</name>
<evidence type="ECO:0000256" key="2">
    <source>
        <dbReference type="SAM" id="Phobius"/>
    </source>
</evidence>
<feature type="region of interest" description="Disordered" evidence="1">
    <location>
        <begin position="60"/>
        <end position="96"/>
    </location>
</feature>
<accession>A0A345XYM3</accession>
<dbReference type="KEGG" id="sarm:DVA86_33460"/>
<protein>
    <submittedName>
        <fullName evidence="3">LPXTG cell wall anchor domain-containing protein</fullName>
    </submittedName>
</protein>
<evidence type="ECO:0000313" key="4">
    <source>
        <dbReference type="Proteomes" id="UP000254425"/>
    </source>
</evidence>
<sequence>MKSEHSEPPTTLSGPPPSHMYQRISLLTSRTRYMKLRRILSATALTAAVAPLTLLGATAAHATDDGPSPSPSPSAPSASPAPSATEPPAPCNNGPSTMVSVSLKGLPDEIKAGGGWHTFTLDVANKTGTALGAVEASVTANNGSPSENGDLFEHAWLEFWDAGEGKWMSLEDQGRNDVRDTGIIFGFTDLDAKESATLKFRLRVDAGATPGPSYAGGGATYVDPEEGCTDGTTTPSANFDVLAPGQEGGGGSETSPATEPGAAPDGTKPQGGASKPADGGSGESGEKLAETGSSSATTAVAAAGALAVVAGAGTVLVVRRRRGGAASA</sequence>